<organism evidence="4 5">
    <name type="scientific">Leptospira soteropolitanensis</name>
    <dbReference type="NCBI Taxonomy" id="2950025"/>
    <lineage>
        <taxon>Bacteria</taxon>
        <taxon>Pseudomonadati</taxon>
        <taxon>Spirochaetota</taxon>
        <taxon>Spirochaetia</taxon>
        <taxon>Leptospirales</taxon>
        <taxon>Leptospiraceae</taxon>
        <taxon>Leptospira</taxon>
    </lineage>
</organism>
<name>A0AAW5VKK1_9LEPT</name>
<keyword evidence="2" id="KW-0812">Transmembrane</keyword>
<evidence type="ECO:0000256" key="2">
    <source>
        <dbReference type="SAM" id="Phobius"/>
    </source>
</evidence>
<gene>
    <name evidence="3" type="ORF">ND861_19335</name>
    <name evidence="4" type="ORF">ND862_19335</name>
</gene>
<dbReference type="AlphaFoldDB" id="A0AAW5VKK1"/>
<sequence>MEIEKSPTDQPVEKITLAWLLHYVPASYYIALIPIMFFLITIGIVIGQSPFVIRTLISLKIIDKSIGKFDSQNQQIKLDNLFENHQNNVAQIQAAIIEQEREAGRSHFSDERANHREAAKNLRELLAAENESFNKKISELTQ</sequence>
<dbReference type="EMBL" id="JAMQPM010000056">
    <property type="protein sequence ID" value="MCW7528518.1"/>
    <property type="molecule type" value="Genomic_DNA"/>
</dbReference>
<evidence type="ECO:0000313" key="4">
    <source>
        <dbReference type="EMBL" id="MCW7532378.1"/>
    </source>
</evidence>
<evidence type="ECO:0000256" key="1">
    <source>
        <dbReference type="SAM" id="Coils"/>
    </source>
</evidence>
<dbReference type="Proteomes" id="UP001208540">
    <property type="component" value="Unassembled WGS sequence"/>
</dbReference>
<reference evidence="4 6" key="1">
    <citation type="submission" date="2022-06" db="EMBL/GenBank/DDBJ databases">
        <title>Leptospira isolates from biofilms formed at urban environments.</title>
        <authorList>
            <person name="Ribeiro P.S."/>
            <person name="Sousa T."/>
            <person name="Carvalho N."/>
            <person name="Aburjaile F."/>
            <person name="Neves F."/>
            <person name="Oliveira D."/>
            <person name="Blanco L."/>
            <person name="Lima J."/>
            <person name="Costa F."/>
            <person name="Brenig B."/>
            <person name="Soares S."/>
            <person name="Ramos R."/>
            <person name="Goes-Neto A."/>
            <person name="Matiuzzi M."/>
            <person name="Azevedo V."/>
            <person name="Ristow P."/>
        </authorList>
    </citation>
    <scope>NUCLEOTIDE SEQUENCE</scope>
    <source>
        <strain evidence="3 6">VSF19</strain>
        <strain evidence="4">VSF20</strain>
    </source>
</reference>
<feature type="coiled-coil region" evidence="1">
    <location>
        <begin position="82"/>
        <end position="136"/>
    </location>
</feature>
<evidence type="ECO:0000313" key="6">
    <source>
        <dbReference type="Proteomes" id="UP001208912"/>
    </source>
</evidence>
<dbReference type="EMBL" id="JAMQPL010000054">
    <property type="protein sequence ID" value="MCW7532378.1"/>
    <property type="molecule type" value="Genomic_DNA"/>
</dbReference>
<dbReference type="Proteomes" id="UP001208912">
    <property type="component" value="Unassembled WGS sequence"/>
</dbReference>
<dbReference type="RefSeq" id="WP_265353580.1">
    <property type="nucleotide sequence ID" value="NZ_JAMQPL010000054.1"/>
</dbReference>
<keyword evidence="2" id="KW-0472">Membrane</keyword>
<feature type="transmembrane region" description="Helical" evidence="2">
    <location>
        <begin position="26"/>
        <end position="46"/>
    </location>
</feature>
<comment type="caution">
    <text evidence="4">The sequence shown here is derived from an EMBL/GenBank/DDBJ whole genome shotgun (WGS) entry which is preliminary data.</text>
</comment>
<protein>
    <submittedName>
        <fullName evidence="4">Uncharacterized protein</fullName>
    </submittedName>
</protein>
<evidence type="ECO:0000313" key="3">
    <source>
        <dbReference type="EMBL" id="MCW7528518.1"/>
    </source>
</evidence>
<accession>A0AAW5VKK1</accession>
<keyword evidence="1" id="KW-0175">Coiled coil</keyword>
<keyword evidence="2" id="KW-1133">Transmembrane helix</keyword>
<evidence type="ECO:0000313" key="5">
    <source>
        <dbReference type="Proteomes" id="UP001208540"/>
    </source>
</evidence>
<proteinExistence type="predicted"/>
<keyword evidence="6" id="KW-1185">Reference proteome</keyword>